<evidence type="ECO:0000256" key="10">
    <source>
        <dbReference type="RuleBase" id="RU003357"/>
    </source>
</evidence>
<evidence type="ECO:0000256" key="5">
    <source>
        <dbReference type="ARBA" id="ARBA00022692"/>
    </source>
</evidence>
<dbReference type="EMBL" id="UZWE01000022">
    <property type="protein sequence ID" value="VDS07622.1"/>
    <property type="molecule type" value="Genomic_DNA"/>
</dbReference>
<dbReference type="InterPro" id="IPR000531">
    <property type="entry name" value="Beta-barrel_TonB"/>
</dbReference>
<keyword evidence="15" id="KW-1185">Reference proteome</keyword>
<evidence type="ECO:0000259" key="12">
    <source>
        <dbReference type="Pfam" id="PF00593"/>
    </source>
</evidence>
<dbReference type="InterPro" id="IPR012910">
    <property type="entry name" value="Plug_dom"/>
</dbReference>
<keyword evidence="5 9" id="KW-0812">Transmembrane</keyword>
<evidence type="ECO:0000256" key="9">
    <source>
        <dbReference type="PROSITE-ProRule" id="PRU01360"/>
    </source>
</evidence>
<dbReference type="GO" id="GO:0044718">
    <property type="term" value="P:siderophore transmembrane transport"/>
    <property type="evidence" value="ECO:0007669"/>
    <property type="project" value="TreeGrafter"/>
</dbReference>
<dbReference type="InterPro" id="IPR037066">
    <property type="entry name" value="Plug_dom_sf"/>
</dbReference>
<evidence type="ECO:0000256" key="11">
    <source>
        <dbReference type="SAM" id="SignalP"/>
    </source>
</evidence>
<evidence type="ECO:0000256" key="8">
    <source>
        <dbReference type="ARBA" id="ARBA00023237"/>
    </source>
</evidence>
<name>A0A447IJD5_9RHOB</name>
<proteinExistence type="inferred from homology"/>
<dbReference type="Proteomes" id="UP000270743">
    <property type="component" value="Unassembled WGS sequence"/>
</dbReference>
<keyword evidence="14" id="KW-0675">Receptor</keyword>
<protein>
    <submittedName>
        <fullName evidence="14">TonB-dependent heme receptor A</fullName>
    </submittedName>
</protein>
<accession>A0A447IJD5</accession>
<sequence>MRRPSPIAALMCGAAFAFPTAVLAQDAAAPVVLDSITLQSKRDVATDTATPVTAIDQREIDDRQAGTIAELIDSVPGVTLMNGNTPGGSGINIRGFGATGTYGTDQMVLIQVDGATQGSEELYRIGTQLYTDPALYKEVEVQRGTVGSFEYGSGVVGGLVRLRTKDASDFTGRRIGWAGRQTFEFTTNGDGITSSSILAWQPTEDLEFLAQYVRRKQDAQDDGAGDPIGAEPFDLPSVLVKGKYSFGAARDHSVTLSWNDTKMAERDVPYDQFAVSDSTFGRVDRDIDTRTAILEYEYDPDNPLIHVTANLSHADQQIDSSYIPGSSSMEGTPAWPMFAGSVLGLANADHRYKTTKLTVKNTAAFRTGGFSHDLRAGFEVVRKTRAEASSAPGGTDRRWAVFAVDDITAGGLTVSPALRYESQDLTRDGGANTASNPQTDFDNEAVMGGLSLRYAFGDGFAVFGSAAYTENLPILDDFNNAPYMKQPQKARTWELGASYDGRDLLGGGDRLALKANLFQTDVWDVTSYSGIGEVEMKGLEVETAYSMASGLYVDLNATWTEGDARATAGASEYWDYAPADRLRLTLGQHVTDELDLSWEAVAAARMDRVNAPTEEAAGHTIHNLRATYRPQTGVLEGAELRVGIENVFDKDYRPWLATRKAPGRNIKLTLAKSF</sequence>
<feature type="domain" description="TonB-dependent receptor plug" evidence="13">
    <location>
        <begin position="46"/>
        <end position="158"/>
    </location>
</feature>
<keyword evidence="8 9" id="KW-0998">Cell outer membrane</keyword>
<dbReference type="Pfam" id="PF00593">
    <property type="entry name" value="TonB_dep_Rec_b-barrel"/>
    <property type="match status" value="1"/>
</dbReference>
<dbReference type="Pfam" id="PF07715">
    <property type="entry name" value="Plug"/>
    <property type="match status" value="1"/>
</dbReference>
<evidence type="ECO:0000256" key="3">
    <source>
        <dbReference type="ARBA" id="ARBA00022448"/>
    </source>
</evidence>
<organism evidence="14 15">
    <name type="scientific">Paracoccus haematequi</name>
    <dbReference type="NCBI Taxonomy" id="2491866"/>
    <lineage>
        <taxon>Bacteria</taxon>
        <taxon>Pseudomonadati</taxon>
        <taxon>Pseudomonadota</taxon>
        <taxon>Alphaproteobacteria</taxon>
        <taxon>Rhodobacterales</taxon>
        <taxon>Paracoccaceae</taxon>
        <taxon>Paracoccus</taxon>
    </lineage>
</organism>
<evidence type="ECO:0000313" key="15">
    <source>
        <dbReference type="Proteomes" id="UP000270743"/>
    </source>
</evidence>
<evidence type="ECO:0000256" key="7">
    <source>
        <dbReference type="ARBA" id="ARBA00023136"/>
    </source>
</evidence>
<reference evidence="14 15" key="1">
    <citation type="submission" date="2018-12" db="EMBL/GenBank/DDBJ databases">
        <authorList>
            <person name="Criscuolo A."/>
        </authorList>
    </citation>
    <scope>NUCLEOTIDE SEQUENCE [LARGE SCALE GENOMIC DNA]</scope>
    <source>
        <strain evidence="14">ACIP1116241</strain>
    </source>
</reference>
<dbReference type="GO" id="GO:0009279">
    <property type="term" value="C:cell outer membrane"/>
    <property type="evidence" value="ECO:0007669"/>
    <property type="project" value="UniProtKB-SubCell"/>
</dbReference>
<dbReference type="Gene3D" id="2.170.130.10">
    <property type="entry name" value="TonB-dependent receptor, plug domain"/>
    <property type="match status" value="1"/>
</dbReference>
<dbReference type="CDD" id="cd01347">
    <property type="entry name" value="ligand_gated_channel"/>
    <property type="match status" value="1"/>
</dbReference>
<dbReference type="Gene3D" id="2.40.170.20">
    <property type="entry name" value="TonB-dependent receptor, beta-barrel domain"/>
    <property type="match status" value="1"/>
</dbReference>
<keyword evidence="7 9" id="KW-0472">Membrane</keyword>
<dbReference type="AlphaFoldDB" id="A0A447IJD5"/>
<dbReference type="RefSeq" id="WP_241232660.1">
    <property type="nucleotide sequence ID" value="NZ_UZWE01000022.1"/>
</dbReference>
<evidence type="ECO:0000256" key="2">
    <source>
        <dbReference type="ARBA" id="ARBA00009810"/>
    </source>
</evidence>
<evidence type="ECO:0000313" key="14">
    <source>
        <dbReference type="EMBL" id="VDS07622.1"/>
    </source>
</evidence>
<feature type="domain" description="TonB-dependent receptor-like beta-barrel" evidence="12">
    <location>
        <begin position="248"/>
        <end position="647"/>
    </location>
</feature>
<dbReference type="PROSITE" id="PS52016">
    <property type="entry name" value="TONB_DEPENDENT_REC_3"/>
    <property type="match status" value="1"/>
</dbReference>
<keyword evidence="11" id="KW-0732">Signal</keyword>
<feature type="chain" id="PRO_5019367955" evidence="11">
    <location>
        <begin position="25"/>
        <end position="674"/>
    </location>
</feature>
<gene>
    <name evidence="14" type="primary">tdhA</name>
    <name evidence="14" type="ORF">PARHAE_00799</name>
</gene>
<dbReference type="PANTHER" id="PTHR30069">
    <property type="entry name" value="TONB-DEPENDENT OUTER MEMBRANE RECEPTOR"/>
    <property type="match status" value="1"/>
</dbReference>
<evidence type="ECO:0000256" key="6">
    <source>
        <dbReference type="ARBA" id="ARBA00023077"/>
    </source>
</evidence>
<dbReference type="GO" id="GO:0015344">
    <property type="term" value="F:siderophore uptake transmembrane transporter activity"/>
    <property type="evidence" value="ECO:0007669"/>
    <property type="project" value="TreeGrafter"/>
</dbReference>
<feature type="signal peptide" evidence="11">
    <location>
        <begin position="1"/>
        <end position="24"/>
    </location>
</feature>
<dbReference type="InterPro" id="IPR039426">
    <property type="entry name" value="TonB-dep_rcpt-like"/>
</dbReference>
<keyword evidence="6 10" id="KW-0798">TonB box</keyword>
<comment type="similarity">
    <text evidence="2 9 10">Belongs to the TonB-dependent receptor family.</text>
</comment>
<evidence type="ECO:0000256" key="4">
    <source>
        <dbReference type="ARBA" id="ARBA00022452"/>
    </source>
</evidence>
<dbReference type="PANTHER" id="PTHR30069:SF41">
    <property type="entry name" value="HEME_HEMOPEXIN UTILIZATION PROTEIN C"/>
    <property type="match status" value="1"/>
</dbReference>
<comment type="subcellular location">
    <subcellularLocation>
        <location evidence="1 9">Cell outer membrane</location>
        <topology evidence="1 9">Multi-pass membrane protein</topology>
    </subcellularLocation>
</comment>
<evidence type="ECO:0000259" key="13">
    <source>
        <dbReference type="Pfam" id="PF07715"/>
    </source>
</evidence>
<evidence type="ECO:0000256" key="1">
    <source>
        <dbReference type="ARBA" id="ARBA00004571"/>
    </source>
</evidence>
<dbReference type="SUPFAM" id="SSF56935">
    <property type="entry name" value="Porins"/>
    <property type="match status" value="1"/>
</dbReference>
<keyword evidence="4 9" id="KW-1134">Transmembrane beta strand</keyword>
<keyword evidence="3 9" id="KW-0813">Transport</keyword>
<dbReference type="InterPro" id="IPR036942">
    <property type="entry name" value="Beta-barrel_TonB_sf"/>
</dbReference>